<keyword evidence="3" id="KW-1185">Reference proteome</keyword>
<feature type="domain" description="NIPSNAP" evidence="1">
    <location>
        <begin position="38"/>
        <end position="111"/>
    </location>
</feature>
<accession>A0A433MZ58</accession>
<dbReference type="SUPFAM" id="SSF54909">
    <property type="entry name" value="Dimeric alpha+beta barrel"/>
    <property type="match status" value="1"/>
</dbReference>
<dbReference type="Pfam" id="PF07978">
    <property type="entry name" value="NIPSNAP"/>
    <property type="match status" value="1"/>
</dbReference>
<gene>
    <name evidence="2" type="ORF">PCC6912_55250</name>
</gene>
<comment type="caution">
    <text evidence="2">The sequence shown here is derived from an EMBL/GenBank/DDBJ whole genome shotgun (WGS) entry which is preliminary data.</text>
</comment>
<dbReference type="Gene3D" id="3.30.70.100">
    <property type="match status" value="1"/>
</dbReference>
<evidence type="ECO:0000259" key="1">
    <source>
        <dbReference type="Pfam" id="PF07978"/>
    </source>
</evidence>
<dbReference type="EMBL" id="RSCJ01000033">
    <property type="protein sequence ID" value="RUR73748.1"/>
    <property type="molecule type" value="Genomic_DNA"/>
</dbReference>
<dbReference type="InterPro" id="IPR011008">
    <property type="entry name" value="Dimeric_a/b-barrel"/>
</dbReference>
<protein>
    <recommendedName>
        <fullName evidence="1">NIPSNAP domain-containing protein</fullName>
    </recommendedName>
</protein>
<dbReference type="AlphaFoldDB" id="A0A433MZ58"/>
<dbReference type="Proteomes" id="UP000268857">
    <property type="component" value="Unassembled WGS sequence"/>
</dbReference>
<organism evidence="2 3">
    <name type="scientific">Chlorogloeopsis fritschii PCC 6912</name>
    <dbReference type="NCBI Taxonomy" id="211165"/>
    <lineage>
        <taxon>Bacteria</taxon>
        <taxon>Bacillati</taxon>
        <taxon>Cyanobacteriota</taxon>
        <taxon>Cyanophyceae</taxon>
        <taxon>Nostocales</taxon>
        <taxon>Chlorogloeopsidaceae</taxon>
        <taxon>Chlorogloeopsis</taxon>
    </lineage>
</organism>
<evidence type="ECO:0000313" key="3">
    <source>
        <dbReference type="Proteomes" id="UP000268857"/>
    </source>
</evidence>
<sequence>MINFTIQQKGLRSSLKTIIKSEEYFMLGSASPIYEVVSGQILLGKREEFTNLHQNILLPMVHEAGIEPVLMLVTEVGQYAHFMNIYRYPSLEEYGKRSDDFMKNKRVSDFFAHMIQCVDGSLKVELALDLLPFPLSL</sequence>
<dbReference type="InterPro" id="IPR012577">
    <property type="entry name" value="NIPSNAP"/>
</dbReference>
<evidence type="ECO:0000313" key="2">
    <source>
        <dbReference type="EMBL" id="RUR73748.1"/>
    </source>
</evidence>
<proteinExistence type="predicted"/>
<name>A0A433MZ58_CHLFR</name>
<reference evidence="2 3" key="1">
    <citation type="journal article" date="2019" name="Genome Biol. Evol.">
        <title>Day and night: Metabolic profiles and evolutionary relationships of six axenic non-marine cyanobacteria.</title>
        <authorList>
            <person name="Will S.E."/>
            <person name="Henke P."/>
            <person name="Boedeker C."/>
            <person name="Huang S."/>
            <person name="Brinkmann H."/>
            <person name="Rohde M."/>
            <person name="Jarek M."/>
            <person name="Friedl T."/>
            <person name="Seufert S."/>
            <person name="Schumacher M."/>
            <person name="Overmann J."/>
            <person name="Neumann-Schaal M."/>
            <person name="Petersen J."/>
        </authorList>
    </citation>
    <scope>NUCLEOTIDE SEQUENCE [LARGE SCALE GENOMIC DNA]</scope>
    <source>
        <strain evidence="2 3">PCC 6912</strain>
    </source>
</reference>